<evidence type="ECO:0000256" key="1">
    <source>
        <dbReference type="PIRNR" id="PIRNR006221"/>
    </source>
</evidence>
<sequence>MPQAVRKRPGQPLSARAEAAGLRWLGEASDRVAAVVEVSDEEIATRRVPPGRPTPPAARIAGAELARIHRAGAEAFGCPPPGWEGPNYIGTQEQECRPVDSCARFYAGQRVLPFARRAHEAGNLDPEGWALVVRACAAIPEIMGERGWEGAPARIHGDLWAGNLLFGANGPVFIDPAAHGGHPVTDLAMLALFGAPYLEEIFAGYEEEASLPGDWRASLPLHQLHPLAVHTLTHGPGYAPELCAAARATLGLLPGAGSC</sequence>
<dbReference type="Proteomes" id="UP001359781">
    <property type="component" value="Unassembled WGS sequence"/>
</dbReference>
<reference evidence="2 3" key="1">
    <citation type="submission" date="2024-02" db="EMBL/GenBank/DDBJ databases">
        <title>Whole genome sequencing and characterization of Corynebacterium isolated from the ocular surface of dry eye disease sufferers.</title>
        <authorList>
            <person name="Naqvi M."/>
        </authorList>
    </citation>
    <scope>NUCLEOTIDE SEQUENCE [LARGE SCALE GENOMIC DNA]</scope>
    <source>
        <strain evidence="2 3">PCRF</strain>
    </source>
</reference>
<evidence type="ECO:0000313" key="3">
    <source>
        <dbReference type="Proteomes" id="UP001359781"/>
    </source>
</evidence>
<accession>A0ABU8P2Q7</accession>
<evidence type="ECO:0000313" key="2">
    <source>
        <dbReference type="EMBL" id="MEJ4100791.1"/>
    </source>
</evidence>
<gene>
    <name evidence="2" type="ORF">V5S96_10555</name>
</gene>
<dbReference type="InterPro" id="IPR016477">
    <property type="entry name" value="Fructo-/Ketosamine-3-kinase"/>
</dbReference>
<dbReference type="SUPFAM" id="SSF56112">
    <property type="entry name" value="Protein kinase-like (PK-like)"/>
    <property type="match status" value="1"/>
</dbReference>
<keyword evidence="1" id="KW-0808">Transferase</keyword>
<comment type="similarity">
    <text evidence="1">Belongs to the fructosamine kinase family.</text>
</comment>
<dbReference type="Gene3D" id="1.20.1270.240">
    <property type="match status" value="1"/>
</dbReference>
<dbReference type="Gene3D" id="1.10.510.10">
    <property type="entry name" value="Transferase(Phosphotransferase) domain 1"/>
    <property type="match status" value="1"/>
</dbReference>
<dbReference type="GO" id="GO:0016301">
    <property type="term" value="F:kinase activity"/>
    <property type="evidence" value="ECO:0007669"/>
    <property type="project" value="UniProtKB-KW"/>
</dbReference>
<comment type="caution">
    <text evidence="2">The sequence shown here is derived from an EMBL/GenBank/DDBJ whole genome shotgun (WGS) entry which is preliminary data.</text>
</comment>
<keyword evidence="1 2" id="KW-0418">Kinase</keyword>
<dbReference type="InterPro" id="IPR011009">
    <property type="entry name" value="Kinase-like_dom_sf"/>
</dbReference>
<dbReference type="PANTHER" id="PTHR12149:SF8">
    <property type="entry name" value="PROTEIN-RIBULOSAMINE 3-KINASE"/>
    <property type="match status" value="1"/>
</dbReference>
<dbReference type="EMBL" id="JBAHVJ010000011">
    <property type="protein sequence ID" value="MEJ4100791.1"/>
    <property type="molecule type" value="Genomic_DNA"/>
</dbReference>
<keyword evidence="3" id="KW-1185">Reference proteome</keyword>
<dbReference type="RefSeq" id="WP_337890863.1">
    <property type="nucleotide sequence ID" value="NZ_JBAHVI010000010.1"/>
</dbReference>
<proteinExistence type="inferred from homology"/>
<name>A0ABU8P2Q7_9CORY</name>
<dbReference type="PIRSF" id="PIRSF006221">
    <property type="entry name" value="Ketosamine-3-kinase"/>
    <property type="match status" value="1"/>
</dbReference>
<protein>
    <submittedName>
        <fullName evidence="2">Fructosamine kinase family protein</fullName>
    </submittedName>
</protein>
<organism evidence="2 3">
    <name type="scientific">Corynebacterium mastitidis</name>
    <dbReference type="NCBI Taxonomy" id="161890"/>
    <lineage>
        <taxon>Bacteria</taxon>
        <taxon>Bacillati</taxon>
        <taxon>Actinomycetota</taxon>
        <taxon>Actinomycetes</taxon>
        <taxon>Mycobacteriales</taxon>
        <taxon>Corynebacteriaceae</taxon>
        <taxon>Corynebacterium</taxon>
    </lineage>
</organism>
<dbReference type="Pfam" id="PF03881">
    <property type="entry name" value="Fructosamin_kin"/>
    <property type="match status" value="1"/>
</dbReference>
<dbReference type="PANTHER" id="PTHR12149">
    <property type="entry name" value="FRUCTOSAMINE 3 KINASE-RELATED PROTEIN"/>
    <property type="match status" value="1"/>
</dbReference>